<evidence type="ECO:0000313" key="16">
    <source>
        <dbReference type="Proteomes" id="UP001374579"/>
    </source>
</evidence>
<evidence type="ECO:0000256" key="2">
    <source>
        <dbReference type="ARBA" id="ARBA00007447"/>
    </source>
</evidence>
<feature type="active site" evidence="11">
    <location>
        <position position="94"/>
    </location>
</feature>
<organism evidence="15 16">
    <name type="scientific">Littorina saxatilis</name>
    <dbReference type="NCBI Taxonomy" id="31220"/>
    <lineage>
        <taxon>Eukaryota</taxon>
        <taxon>Metazoa</taxon>
        <taxon>Spiralia</taxon>
        <taxon>Lophotrochozoa</taxon>
        <taxon>Mollusca</taxon>
        <taxon>Gastropoda</taxon>
        <taxon>Caenogastropoda</taxon>
        <taxon>Littorinimorpha</taxon>
        <taxon>Littorinoidea</taxon>
        <taxon>Littorinidae</taxon>
        <taxon>Littorina</taxon>
    </lineage>
</organism>
<evidence type="ECO:0000256" key="8">
    <source>
        <dbReference type="ARBA" id="ARBA00022989"/>
    </source>
</evidence>
<dbReference type="SUPFAM" id="SSF50630">
    <property type="entry name" value="Acid proteases"/>
    <property type="match status" value="1"/>
</dbReference>
<feature type="domain" description="Peptidase A1" evidence="14">
    <location>
        <begin position="76"/>
        <end position="430"/>
    </location>
</feature>
<dbReference type="Pfam" id="PF00026">
    <property type="entry name" value="Asp"/>
    <property type="match status" value="1"/>
</dbReference>
<evidence type="ECO:0000313" key="15">
    <source>
        <dbReference type="EMBL" id="KAK7105348.1"/>
    </source>
</evidence>
<dbReference type="InterPro" id="IPR033121">
    <property type="entry name" value="PEPTIDASE_A1"/>
</dbReference>
<dbReference type="InterPro" id="IPR001461">
    <property type="entry name" value="Aspartic_peptidase_A1"/>
</dbReference>
<dbReference type="PRINTS" id="PR00792">
    <property type="entry name" value="PEPSIN"/>
</dbReference>
<feature type="transmembrane region" description="Helical" evidence="13">
    <location>
        <begin position="473"/>
        <end position="498"/>
    </location>
</feature>
<gene>
    <name evidence="15" type="ORF">V1264_016741</name>
</gene>
<dbReference type="Proteomes" id="UP001374579">
    <property type="component" value="Unassembled WGS sequence"/>
</dbReference>
<comment type="subcellular location">
    <subcellularLocation>
        <location evidence="1">Membrane</location>
        <topology evidence="1">Single-pass type I membrane protein</topology>
    </subcellularLocation>
</comment>
<sequence length="523" mass="56961">MSSWKYTARRLAAVAYIFLVLLQVILSPCYATVIQLPLKRATGVDSGFQGDGTAGRTQRSIDAVTQSMQGISGEGYYINISIGTPPQEMQILVDTGSSNFALAASPDPHISHYFNSSDSSTYESGISSIYVPYTQGDWSGLLGTDVVTLSALPNVTIRPNIAFITQSTGFFIPEANWQGIVGLAYQSIARPDSLVPFWDSVRDAADLEDIFSMQLCGTAHVHNKSGSPAMEGNLILGGLSGEPYKNDVFYSPIVKEMYYEVVISDIAVAGSSLNLDCKEYNFDKTIVDSGTTHLRLPRRVFEEVVTKIQADLKTNEQKKGEGTMPLSTFWTGADLLCWDDLSLAFDLFPVVSLSLVSSQGHSKYFTLHLSAQHYLRSVESSAETVGFLPVPGTCLKFGISPSDSGAVLGALLMESFYVVFDRKNKRMGFAPSTCPPPYPGRKGADLVIEGLFPATGNLTACQYQRAVQDDSTLLIVTYIMAAVCIVCALPLIIVLIQWQLRKFSNRRRLSEDPEAETVLADGS</sequence>
<comment type="caution">
    <text evidence="15">The sequence shown here is derived from an EMBL/GenBank/DDBJ whole genome shotgun (WGS) entry which is preliminary data.</text>
</comment>
<proteinExistence type="inferred from homology"/>
<evidence type="ECO:0000256" key="7">
    <source>
        <dbReference type="ARBA" id="ARBA00022801"/>
    </source>
</evidence>
<dbReference type="PROSITE" id="PS00141">
    <property type="entry name" value="ASP_PROTEASE"/>
    <property type="match status" value="1"/>
</dbReference>
<dbReference type="PRINTS" id="PR01815">
    <property type="entry name" value="BACEFAMILY"/>
</dbReference>
<keyword evidence="5" id="KW-0732">Signal</keyword>
<evidence type="ECO:0000256" key="13">
    <source>
        <dbReference type="SAM" id="Phobius"/>
    </source>
</evidence>
<dbReference type="FunFam" id="2.40.70.10:FF:000007">
    <property type="entry name" value="Beta-secretase 1"/>
    <property type="match status" value="1"/>
</dbReference>
<dbReference type="GO" id="GO:0005886">
    <property type="term" value="C:plasma membrane"/>
    <property type="evidence" value="ECO:0007669"/>
    <property type="project" value="TreeGrafter"/>
</dbReference>
<dbReference type="PRINTS" id="PR01816">
    <property type="entry name" value="BACE1"/>
</dbReference>
<dbReference type="GO" id="GO:0005768">
    <property type="term" value="C:endosome"/>
    <property type="evidence" value="ECO:0007669"/>
    <property type="project" value="TreeGrafter"/>
</dbReference>
<evidence type="ECO:0000256" key="10">
    <source>
        <dbReference type="ARBA" id="ARBA00023145"/>
    </source>
</evidence>
<keyword evidence="6 12" id="KW-0064">Aspartyl protease</keyword>
<dbReference type="GO" id="GO:0006509">
    <property type="term" value="P:membrane protein ectodomain proteolysis"/>
    <property type="evidence" value="ECO:0007669"/>
    <property type="project" value="TreeGrafter"/>
</dbReference>
<dbReference type="GO" id="GO:0005802">
    <property type="term" value="C:trans-Golgi network"/>
    <property type="evidence" value="ECO:0007669"/>
    <property type="project" value="TreeGrafter"/>
</dbReference>
<dbReference type="InterPro" id="IPR001969">
    <property type="entry name" value="Aspartic_peptidase_AS"/>
</dbReference>
<evidence type="ECO:0000256" key="4">
    <source>
        <dbReference type="ARBA" id="ARBA00022692"/>
    </source>
</evidence>
<keyword evidence="9 13" id="KW-0472">Membrane</keyword>
<keyword evidence="4 13" id="KW-0812">Transmembrane</keyword>
<dbReference type="Gene3D" id="2.40.70.10">
    <property type="entry name" value="Acid Proteases"/>
    <property type="match status" value="2"/>
</dbReference>
<dbReference type="PANTHER" id="PTHR47965">
    <property type="entry name" value="ASPARTYL PROTEASE-RELATED"/>
    <property type="match status" value="1"/>
</dbReference>
<accession>A0AAN9GDU0</accession>
<dbReference type="InterPro" id="IPR021109">
    <property type="entry name" value="Peptidase_aspartic_dom_sf"/>
</dbReference>
<dbReference type="PANTHER" id="PTHR47965:SF12">
    <property type="entry name" value="ASPARTIC PROTEINASE 3-RELATED"/>
    <property type="match status" value="1"/>
</dbReference>
<dbReference type="GO" id="GO:0004190">
    <property type="term" value="F:aspartic-type endopeptidase activity"/>
    <property type="evidence" value="ECO:0007669"/>
    <property type="project" value="UniProtKB-KW"/>
</dbReference>
<feature type="active site" evidence="11">
    <location>
        <position position="288"/>
    </location>
</feature>
<dbReference type="InterPro" id="IPR009120">
    <property type="entry name" value="BACE1"/>
</dbReference>
<dbReference type="GO" id="GO:0050435">
    <property type="term" value="P:amyloid-beta metabolic process"/>
    <property type="evidence" value="ECO:0007669"/>
    <property type="project" value="TreeGrafter"/>
</dbReference>
<keyword evidence="8 13" id="KW-1133">Transmembrane helix</keyword>
<reference evidence="15 16" key="1">
    <citation type="submission" date="2024-02" db="EMBL/GenBank/DDBJ databases">
        <title>Chromosome-scale genome assembly of the rough periwinkle Littorina saxatilis.</title>
        <authorList>
            <person name="De Jode A."/>
            <person name="Faria R."/>
            <person name="Formenti G."/>
            <person name="Sims Y."/>
            <person name="Smith T.P."/>
            <person name="Tracey A."/>
            <person name="Wood J.M.D."/>
            <person name="Zagrodzka Z.B."/>
            <person name="Johannesson K."/>
            <person name="Butlin R.K."/>
            <person name="Leder E.H."/>
        </authorList>
    </citation>
    <scope>NUCLEOTIDE SEQUENCE [LARGE SCALE GENOMIC DNA]</scope>
    <source>
        <strain evidence="15">Snail1</strain>
        <tissue evidence="15">Muscle</tissue>
    </source>
</reference>
<dbReference type="PROSITE" id="PS51767">
    <property type="entry name" value="PEPTIDASE_A1"/>
    <property type="match status" value="1"/>
</dbReference>
<evidence type="ECO:0000256" key="9">
    <source>
        <dbReference type="ARBA" id="ARBA00023136"/>
    </source>
</evidence>
<keyword evidence="16" id="KW-1185">Reference proteome</keyword>
<keyword evidence="7 12" id="KW-0378">Hydrolase</keyword>
<evidence type="ECO:0000259" key="14">
    <source>
        <dbReference type="PROSITE" id="PS51767"/>
    </source>
</evidence>
<keyword evidence="10" id="KW-0865">Zymogen</keyword>
<keyword evidence="3 12" id="KW-0645">Protease</keyword>
<evidence type="ECO:0000256" key="1">
    <source>
        <dbReference type="ARBA" id="ARBA00004479"/>
    </source>
</evidence>
<dbReference type="InterPro" id="IPR009119">
    <property type="entry name" value="BACE"/>
</dbReference>
<evidence type="ECO:0000256" key="6">
    <source>
        <dbReference type="ARBA" id="ARBA00022750"/>
    </source>
</evidence>
<dbReference type="EMBL" id="JBAMIC010000007">
    <property type="protein sequence ID" value="KAK7105348.1"/>
    <property type="molecule type" value="Genomic_DNA"/>
</dbReference>
<comment type="similarity">
    <text evidence="2 12">Belongs to the peptidase A1 family.</text>
</comment>
<evidence type="ECO:0000256" key="3">
    <source>
        <dbReference type="ARBA" id="ARBA00022670"/>
    </source>
</evidence>
<evidence type="ECO:0000256" key="11">
    <source>
        <dbReference type="PIRSR" id="PIRSR601461-1"/>
    </source>
</evidence>
<name>A0AAN9GDU0_9CAEN</name>
<dbReference type="AlphaFoldDB" id="A0AAN9GDU0"/>
<protein>
    <recommendedName>
        <fullName evidence="14">Peptidase A1 domain-containing protein</fullName>
    </recommendedName>
</protein>
<evidence type="ECO:0000256" key="5">
    <source>
        <dbReference type="ARBA" id="ARBA00022729"/>
    </source>
</evidence>
<evidence type="ECO:0000256" key="12">
    <source>
        <dbReference type="RuleBase" id="RU000454"/>
    </source>
</evidence>